<feature type="compositionally biased region" description="Low complexity" evidence="2">
    <location>
        <begin position="104"/>
        <end position="114"/>
    </location>
</feature>
<protein>
    <submittedName>
        <fullName evidence="4">G protein regulated inducer of neurite outgrowth 2</fullName>
    </submittedName>
</protein>
<keyword evidence="5" id="KW-1185">Reference proteome</keyword>
<organism evidence="4 5">
    <name type="scientific">Podarcis muralis</name>
    <name type="common">Wall lizard</name>
    <name type="synonym">Lacerta muralis</name>
    <dbReference type="NCBI Taxonomy" id="64176"/>
    <lineage>
        <taxon>Eukaryota</taxon>
        <taxon>Metazoa</taxon>
        <taxon>Chordata</taxon>
        <taxon>Craniata</taxon>
        <taxon>Vertebrata</taxon>
        <taxon>Euteleostomi</taxon>
        <taxon>Lepidosauria</taxon>
        <taxon>Squamata</taxon>
        <taxon>Bifurcata</taxon>
        <taxon>Unidentata</taxon>
        <taxon>Episquamata</taxon>
        <taxon>Laterata</taxon>
        <taxon>Lacertibaenia</taxon>
        <taxon>Lacertidae</taxon>
        <taxon>Podarcis</taxon>
    </lineage>
</organism>
<evidence type="ECO:0000256" key="1">
    <source>
        <dbReference type="ARBA" id="ARBA00002358"/>
    </source>
</evidence>
<evidence type="ECO:0000313" key="5">
    <source>
        <dbReference type="Proteomes" id="UP000472272"/>
    </source>
</evidence>
<dbReference type="InterPro" id="IPR032745">
    <property type="entry name" value="GRIN_C"/>
</dbReference>
<reference evidence="4 5" key="1">
    <citation type="journal article" date="2019" name="Proc. Natl. Acad. Sci. U.S.A.">
        <title>Regulatory changes in pterin and carotenoid genes underlie balanced color polymorphisms in the wall lizard.</title>
        <authorList>
            <person name="Andrade P."/>
            <person name="Pinho C."/>
            <person name="Perez I de Lanuza G."/>
            <person name="Afonso S."/>
            <person name="Brejcha J."/>
            <person name="Rubin C.J."/>
            <person name="Wallerman O."/>
            <person name="Pereira P."/>
            <person name="Sabatino S.J."/>
            <person name="Bellati A."/>
            <person name="Pellitteri-Rosa D."/>
            <person name="Bosakova Z."/>
            <person name="Bunikis I."/>
            <person name="Carretero M.A."/>
            <person name="Feiner N."/>
            <person name="Marsik P."/>
            <person name="Pauperio F."/>
            <person name="Salvi D."/>
            <person name="Soler L."/>
            <person name="While G.M."/>
            <person name="Uller T."/>
            <person name="Font E."/>
            <person name="Andersson L."/>
            <person name="Carneiro M."/>
        </authorList>
    </citation>
    <scope>NUCLEOTIDE SEQUENCE</scope>
</reference>
<feature type="domain" description="G protein-regulated inducer of neurite outgrowth C-terminal" evidence="3">
    <location>
        <begin position="493"/>
        <end position="594"/>
    </location>
</feature>
<accession>A0A670IAS0</accession>
<name>A0A670IAS0_PODMU</name>
<comment type="function">
    <text evidence="1">May be involved in neurite outgrowth.</text>
</comment>
<evidence type="ECO:0000313" key="4">
    <source>
        <dbReference type="Ensembl" id="ENSPMRP00000008742.1"/>
    </source>
</evidence>
<reference evidence="4" key="3">
    <citation type="submission" date="2025-09" db="UniProtKB">
        <authorList>
            <consortium name="Ensembl"/>
        </authorList>
    </citation>
    <scope>IDENTIFICATION</scope>
</reference>
<feature type="compositionally biased region" description="Basic and acidic residues" evidence="2">
    <location>
        <begin position="52"/>
        <end position="65"/>
    </location>
</feature>
<proteinExistence type="predicted"/>
<feature type="region of interest" description="Disordered" evidence="2">
    <location>
        <begin position="49"/>
        <end position="147"/>
    </location>
</feature>
<dbReference type="PANTHER" id="PTHR15718">
    <property type="entry name" value="G PROTEIN-REGULATED INDUCER OF NEURITE OUTGROWTH C-TERMINAL DOMAIN-CONTAINING PROTEIN"/>
    <property type="match status" value="1"/>
</dbReference>
<dbReference type="AlphaFoldDB" id="A0A670IAS0"/>
<dbReference type="GeneTree" id="ENSGT00570000079168"/>
<dbReference type="Ensembl" id="ENSPMRT00000009341.1">
    <property type="protein sequence ID" value="ENSPMRP00000008742.1"/>
    <property type="gene ID" value="ENSPMRG00000005896.1"/>
</dbReference>
<reference evidence="4" key="2">
    <citation type="submission" date="2025-08" db="UniProtKB">
        <authorList>
            <consortium name="Ensembl"/>
        </authorList>
    </citation>
    <scope>IDENTIFICATION</scope>
</reference>
<dbReference type="InterPro" id="IPR026646">
    <property type="entry name" value="GPRIN2-like/GPRIN3"/>
</dbReference>
<evidence type="ECO:0000259" key="3">
    <source>
        <dbReference type="Pfam" id="PF15235"/>
    </source>
</evidence>
<feature type="compositionally biased region" description="Low complexity" evidence="2">
    <location>
        <begin position="83"/>
        <end position="94"/>
    </location>
</feature>
<dbReference type="GO" id="GO:0005886">
    <property type="term" value="C:plasma membrane"/>
    <property type="evidence" value="ECO:0007669"/>
    <property type="project" value="TreeGrafter"/>
</dbReference>
<dbReference type="OMA" id="MKTKDTW"/>
<sequence>MLRELSCAMETNSHQLHPHQETLNSVCHSTLNLNYHPLSKSSTNLAGVGRVASEEGHNSRQELRKSLSSSACQAQARENDLGSTPSSAWSSTRSEIASTLRTVSSLSPSDSVQSTTKSTNHFLGVEQPPVSAGGVGPRTHTKSSTAEDVSATCDANLQQVSTMEALGAAVQRSLSDLTCSCKQQSATPHMETSATYSAMRSSSSYGAAAGSIAFPRPRYGSDTCENAPSFQSHMSQAPSLPRDQNVPTSVFDNGSVLQNVNVFADPGAYHSAVLGPHMPGDHFSNRAMYAQGGIVYSNYAAGMYPPGMVAIHNSTALPYGMRPESSMKMEGTVPAYCHSLPIPSVQFIPRLVCSVSESGKGQVTPGYCQSLPATETATLPKLVSSVSESGLDAKRILRCCSVRGEHMMHMQPCVQPSRAQEEMKTTYVVLNSHQDGVNTVLKTKDTGTMTSMNDLTQGLQPLLECRDAEVQTIPTKECKSAATSPSVAAEGHPHVFPEVNLEPEAEGEKSPVREVRWDDEGMTWEVYGAAVDPEVLGLAIQKHLEIQIEQFQTEPEEISRKSTEELPAKQEKKTSFRTMMHCLRNPGCCARSSTAVE</sequence>
<dbReference type="Proteomes" id="UP000472272">
    <property type="component" value="Chromosome 5"/>
</dbReference>
<dbReference type="Pfam" id="PF15235">
    <property type="entry name" value="GRIN_C"/>
    <property type="match status" value="1"/>
</dbReference>
<dbReference type="PANTHER" id="PTHR15718:SF5">
    <property type="entry name" value="G PROTEIN-REGULATED INDUCER OF NEURITE OUTGROWTH 2"/>
    <property type="match status" value="1"/>
</dbReference>
<evidence type="ECO:0000256" key="2">
    <source>
        <dbReference type="SAM" id="MobiDB-lite"/>
    </source>
</evidence>
<dbReference type="GO" id="GO:0031175">
    <property type="term" value="P:neuron projection development"/>
    <property type="evidence" value="ECO:0007669"/>
    <property type="project" value="TreeGrafter"/>
</dbReference>